<dbReference type="AlphaFoldDB" id="A0A5C3QGB1"/>
<protein>
    <submittedName>
        <fullName evidence="1">Uncharacterized protein</fullName>
    </submittedName>
</protein>
<evidence type="ECO:0000313" key="1">
    <source>
        <dbReference type="EMBL" id="TFL00288.1"/>
    </source>
</evidence>
<proteinExistence type="predicted"/>
<name>A0A5C3QGB1_9AGAR</name>
<evidence type="ECO:0000313" key="2">
    <source>
        <dbReference type="Proteomes" id="UP000305067"/>
    </source>
</evidence>
<gene>
    <name evidence="1" type="ORF">BDV98DRAFT_111352</name>
</gene>
<reference evidence="1 2" key="1">
    <citation type="journal article" date="2019" name="Nat. Ecol. Evol.">
        <title>Megaphylogeny resolves global patterns of mushroom evolution.</title>
        <authorList>
            <person name="Varga T."/>
            <person name="Krizsan K."/>
            <person name="Foldi C."/>
            <person name="Dima B."/>
            <person name="Sanchez-Garcia M."/>
            <person name="Sanchez-Ramirez S."/>
            <person name="Szollosi G.J."/>
            <person name="Szarkandi J.G."/>
            <person name="Papp V."/>
            <person name="Albert L."/>
            <person name="Andreopoulos W."/>
            <person name="Angelini C."/>
            <person name="Antonin V."/>
            <person name="Barry K.W."/>
            <person name="Bougher N.L."/>
            <person name="Buchanan P."/>
            <person name="Buyck B."/>
            <person name="Bense V."/>
            <person name="Catcheside P."/>
            <person name="Chovatia M."/>
            <person name="Cooper J."/>
            <person name="Damon W."/>
            <person name="Desjardin D."/>
            <person name="Finy P."/>
            <person name="Geml J."/>
            <person name="Haridas S."/>
            <person name="Hughes K."/>
            <person name="Justo A."/>
            <person name="Karasinski D."/>
            <person name="Kautmanova I."/>
            <person name="Kiss B."/>
            <person name="Kocsube S."/>
            <person name="Kotiranta H."/>
            <person name="LaButti K.M."/>
            <person name="Lechner B.E."/>
            <person name="Liimatainen K."/>
            <person name="Lipzen A."/>
            <person name="Lukacs Z."/>
            <person name="Mihaltcheva S."/>
            <person name="Morgado L.N."/>
            <person name="Niskanen T."/>
            <person name="Noordeloos M.E."/>
            <person name="Ohm R.A."/>
            <person name="Ortiz-Santana B."/>
            <person name="Ovrebo C."/>
            <person name="Racz N."/>
            <person name="Riley R."/>
            <person name="Savchenko A."/>
            <person name="Shiryaev A."/>
            <person name="Soop K."/>
            <person name="Spirin V."/>
            <person name="Szebenyi C."/>
            <person name="Tomsovsky M."/>
            <person name="Tulloss R.E."/>
            <person name="Uehling J."/>
            <person name="Grigoriev I.V."/>
            <person name="Vagvolgyi C."/>
            <person name="Papp T."/>
            <person name="Martin F.M."/>
            <person name="Miettinen O."/>
            <person name="Hibbett D.S."/>
            <person name="Nagy L.G."/>
        </authorList>
    </citation>
    <scope>NUCLEOTIDE SEQUENCE [LARGE SCALE GENOMIC DNA]</scope>
    <source>
        <strain evidence="1 2">CBS 309.79</strain>
    </source>
</reference>
<keyword evidence="2" id="KW-1185">Reference proteome</keyword>
<dbReference type="EMBL" id="ML178829">
    <property type="protein sequence ID" value="TFL00288.1"/>
    <property type="molecule type" value="Genomic_DNA"/>
</dbReference>
<dbReference type="Proteomes" id="UP000305067">
    <property type="component" value="Unassembled WGS sequence"/>
</dbReference>
<accession>A0A5C3QGB1</accession>
<sequence>MAFRKKSPKLLNAIFNLFHTGRSPDQLSNLEKGLQQCTGRCDLRQKAARSVHDVITKIPPNLLEADWYGGNAWKMLVSRCFSQMASFVEDVHSGTLEEIASSLLNQRRTEASSGTRVALETRMTSTSKEGVSKNRHPTLQSGNTAYLAMAEFLVLDPELALRMCWQWYDATRVSAVLDFAKACLEFNLPRFSPPLISLTELPHTVCEELDAFFDRTLSEGRSLDKKQDKVVYQQSLNIPYSFFGYASPALSVDDRASFLSTQCAAKKLYITLVRLSAMHAPHSLLSSFSAVVLPNPSFSPEDRDALQKENKMRAMMTQGQAVLEKAVWQCIPEEERPVIDQHVATLSAGSSISKMTEFLGALPPPEQGECSCVHPCQMFLSS</sequence>
<organism evidence="1 2">
    <name type="scientific">Pterulicium gracile</name>
    <dbReference type="NCBI Taxonomy" id="1884261"/>
    <lineage>
        <taxon>Eukaryota</taxon>
        <taxon>Fungi</taxon>
        <taxon>Dikarya</taxon>
        <taxon>Basidiomycota</taxon>
        <taxon>Agaricomycotina</taxon>
        <taxon>Agaricomycetes</taxon>
        <taxon>Agaricomycetidae</taxon>
        <taxon>Agaricales</taxon>
        <taxon>Pleurotineae</taxon>
        <taxon>Pterulaceae</taxon>
        <taxon>Pterulicium</taxon>
    </lineage>
</organism>